<dbReference type="GO" id="GO:0005634">
    <property type="term" value="C:nucleus"/>
    <property type="evidence" value="ECO:0007669"/>
    <property type="project" value="TreeGrafter"/>
</dbReference>
<dbReference type="InterPro" id="IPR007991">
    <property type="entry name" value="RNA_pol_I_trans_ini_fac_RRN3"/>
</dbReference>
<dbReference type="AlphaFoldDB" id="A0A6J1WYG5"/>
<dbReference type="GO" id="GO:0003743">
    <property type="term" value="F:translation initiation factor activity"/>
    <property type="evidence" value="ECO:0007669"/>
    <property type="project" value="UniProtKB-KW"/>
</dbReference>
<evidence type="ECO:0000256" key="1">
    <source>
        <dbReference type="ARBA" id="ARBA00010098"/>
    </source>
</evidence>
<name>A0A6J1WYG5_GALME</name>
<evidence type="ECO:0000313" key="2">
    <source>
        <dbReference type="Proteomes" id="UP001652740"/>
    </source>
</evidence>
<keyword evidence="2" id="KW-1185">Reference proteome</keyword>
<evidence type="ECO:0000313" key="3">
    <source>
        <dbReference type="RefSeq" id="XP_026757935.1"/>
    </source>
</evidence>
<organism evidence="2 3">
    <name type="scientific">Galleria mellonella</name>
    <name type="common">Greater wax moth</name>
    <dbReference type="NCBI Taxonomy" id="7137"/>
    <lineage>
        <taxon>Eukaryota</taxon>
        <taxon>Metazoa</taxon>
        <taxon>Ecdysozoa</taxon>
        <taxon>Arthropoda</taxon>
        <taxon>Hexapoda</taxon>
        <taxon>Insecta</taxon>
        <taxon>Pterygota</taxon>
        <taxon>Neoptera</taxon>
        <taxon>Endopterygota</taxon>
        <taxon>Lepidoptera</taxon>
        <taxon>Glossata</taxon>
        <taxon>Ditrysia</taxon>
        <taxon>Pyraloidea</taxon>
        <taxon>Pyralidae</taxon>
        <taxon>Galleriinae</taxon>
        <taxon>Galleria</taxon>
    </lineage>
</organism>
<keyword evidence="3" id="KW-0648">Protein biosynthesis</keyword>
<sequence length="559" mass="63880">MAVAARKSVVSLMQKTLDRQEALSRLKFKFNKNQVEHILLSYIHNGNVSAYNDLLKVLQNYPLNDDNFHILIEDSLSCVVLLGKDCSQFVELVCGVEWASRSQELVELFNKFVMNVVTAHSYHCPNVMSSLLKFFKVDGENWDDSPPAEKIAIWSNIHTIIAQIVATIPMTSAVLIQTVLEEFPYYKASCYINRVFVHNLIWMSKYIPLLQEQIVTVIISRMVLMDVNIVENSKNKMQTEIFEMDIEQENSVSETLDYCMLEILKWLEDERDTALSIFCNVFEKVILPTHGIRHVQFLLLYTISINQQCADRILTNLWVVAAGLHGLGPGALTTRRTAVSHLAGLLARCVRVPNTRLIHYLRSMAEWCHSYITATQESTTASDSTKAHGAFHAICHAIFYLVAFKNHHLFMNKESLNFIESLNLPRLVNCNLNPLLTCPPQVTHAFSSVTRAHQVVYCQAIIDKNMRHTLQSATVEQYDEWFPYDPYSLPKSGKIIWPLCIEYKDFLKEGDDETQYSRMKKKMEAEEDDYLVADPSQKLASSLTNSISPGFRTSESIFV</sequence>
<dbReference type="RefSeq" id="XP_026757935.1">
    <property type="nucleotide sequence ID" value="XM_026902134.3"/>
</dbReference>
<dbReference type="Proteomes" id="UP001652740">
    <property type="component" value="Unplaced"/>
</dbReference>
<comment type="similarity">
    <text evidence="1">Belongs to the RRN3 family.</text>
</comment>
<proteinExistence type="inferred from homology"/>
<reference evidence="3" key="1">
    <citation type="submission" date="2025-08" db="UniProtKB">
        <authorList>
            <consortium name="RefSeq"/>
        </authorList>
    </citation>
    <scope>IDENTIFICATION</scope>
    <source>
        <tissue evidence="3">Whole larvae</tissue>
    </source>
</reference>
<keyword evidence="3" id="KW-0396">Initiation factor</keyword>
<gene>
    <name evidence="3" type="primary">LOC113517467</name>
</gene>
<dbReference type="GeneID" id="113517467"/>
<accession>A0A6J1WYG5</accession>
<dbReference type="GO" id="GO:0001181">
    <property type="term" value="F:RNA polymerase I general transcription initiation factor activity"/>
    <property type="evidence" value="ECO:0007669"/>
    <property type="project" value="InterPro"/>
</dbReference>
<dbReference type="OrthoDB" id="26970at2759"/>
<dbReference type="KEGG" id="gmw:113517467"/>
<dbReference type="Pfam" id="PF05327">
    <property type="entry name" value="RRN3"/>
    <property type="match status" value="1"/>
</dbReference>
<dbReference type="CTD" id="35454"/>
<dbReference type="FunCoup" id="A0A6J1WYG5">
    <property type="interactions" value="1488"/>
</dbReference>
<dbReference type="PANTHER" id="PTHR12790:SF0">
    <property type="entry name" value="RNA POLYMERASE I-SPECIFIC TRANSCRIPTION INITIATION FACTOR RRN3-RELATED"/>
    <property type="match status" value="1"/>
</dbReference>
<dbReference type="PANTHER" id="PTHR12790">
    <property type="entry name" value="TRANSCRIPTION INITIATION FACTOR IA RRN3"/>
    <property type="match status" value="1"/>
</dbReference>
<dbReference type="InParanoid" id="A0A6J1WYG5"/>
<protein>
    <submittedName>
        <fullName evidence="3">RNA polymerase I-specific transcription initiation factor RRN3</fullName>
    </submittedName>
</protein>
<dbReference type="GO" id="GO:0006361">
    <property type="term" value="P:transcription initiation at RNA polymerase I promoter"/>
    <property type="evidence" value="ECO:0007669"/>
    <property type="project" value="InterPro"/>
</dbReference>
<dbReference type="GO" id="GO:0001042">
    <property type="term" value="F:RNA polymerase I core binding"/>
    <property type="evidence" value="ECO:0007669"/>
    <property type="project" value="TreeGrafter"/>
</dbReference>